<keyword evidence="7 8" id="KW-0472">Membrane</keyword>
<keyword evidence="4" id="KW-0808">Transferase</keyword>
<feature type="transmembrane region" description="Helical" evidence="8">
    <location>
        <begin position="70"/>
        <end position="87"/>
    </location>
</feature>
<dbReference type="GO" id="GO:0016020">
    <property type="term" value="C:membrane"/>
    <property type="evidence" value="ECO:0007669"/>
    <property type="project" value="UniProtKB-SubCell"/>
</dbReference>
<dbReference type="PANTHER" id="PTHR31595">
    <property type="entry name" value="LONG-CHAIN-ALCOHOL O-FATTY-ACYLTRANSFERASE 3-RELATED"/>
    <property type="match status" value="1"/>
</dbReference>
<dbReference type="GO" id="GO:0006629">
    <property type="term" value="P:lipid metabolic process"/>
    <property type="evidence" value="ECO:0007669"/>
    <property type="project" value="InterPro"/>
</dbReference>
<organism evidence="10 11">
    <name type="scientific">Uncinula necator</name>
    <name type="common">Grape powdery mildew</name>
    <dbReference type="NCBI Taxonomy" id="52586"/>
    <lineage>
        <taxon>Eukaryota</taxon>
        <taxon>Fungi</taxon>
        <taxon>Dikarya</taxon>
        <taxon>Ascomycota</taxon>
        <taxon>Pezizomycotina</taxon>
        <taxon>Leotiomycetes</taxon>
        <taxon>Erysiphales</taxon>
        <taxon>Erysiphaceae</taxon>
        <taxon>Erysiphe</taxon>
    </lineage>
</organism>
<evidence type="ECO:0000256" key="5">
    <source>
        <dbReference type="ARBA" id="ARBA00022692"/>
    </source>
</evidence>
<keyword evidence="11" id="KW-1185">Reference proteome</keyword>
<comment type="caution">
    <text evidence="10">The sequence shown here is derived from an EMBL/GenBank/DDBJ whole genome shotgun (WGS) entry which is preliminary data.</text>
</comment>
<evidence type="ECO:0000313" key="10">
    <source>
        <dbReference type="EMBL" id="KHJ30907.1"/>
    </source>
</evidence>
<proteinExistence type="inferred from homology"/>
<gene>
    <name evidence="10" type="ORF">EV44_g4908</name>
</gene>
<dbReference type="InterPro" id="IPR044851">
    <property type="entry name" value="Wax_synthase"/>
</dbReference>
<dbReference type="Proteomes" id="UP000030854">
    <property type="component" value="Unassembled WGS sequence"/>
</dbReference>
<feature type="transmembrane region" description="Helical" evidence="8">
    <location>
        <begin position="182"/>
        <end position="202"/>
    </location>
</feature>
<feature type="domain" description="Wax synthase" evidence="9">
    <location>
        <begin position="208"/>
        <end position="295"/>
    </location>
</feature>
<comment type="subcellular location">
    <subcellularLocation>
        <location evidence="1">Membrane</location>
        <topology evidence="1">Multi-pass membrane protein</topology>
    </subcellularLocation>
</comment>
<keyword evidence="5 8" id="KW-0812">Transmembrane</keyword>
<feature type="transmembrane region" description="Helical" evidence="8">
    <location>
        <begin position="39"/>
        <end position="58"/>
    </location>
</feature>
<dbReference type="Pfam" id="PF13813">
    <property type="entry name" value="MBOAT_2"/>
    <property type="match status" value="1"/>
</dbReference>
<evidence type="ECO:0000256" key="1">
    <source>
        <dbReference type="ARBA" id="ARBA00004141"/>
    </source>
</evidence>
<evidence type="ECO:0000313" key="11">
    <source>
        <dbReference type="Proteomes" id="UP000030854"/>
    </source>
</evidence>
<protein>
    <recommendedName>
        <fullName evidence="9">Wax synthase domain-containing protein</fullName>
    </recommendedName>
</protein>
<evidence type="ECO:0000256" key="7">
    <source>
        <dbReference type="ARBA" id="ARBA00023136"/>
    </source>
</evidence>
<keyword evidence="6 8" id="KW-1133">Transmembrane helix</keyword>
<evidence type="ECO:0000256" key="4">
    <source>
        <dbReference type="ARBA" id="ARBA00022679"/>
    </source>
</evidence>
<sequence>MDLYTLSFDNKSQPSITTSSSLLELPSNFHQASLDLSKALVFLIIPGEFFYFSIYFLLKGRYVIHNTLTLLALMAIWISPIVTPIKSNSARSLFNLIVFVASMKILDLWARRHKLPVYKSKEKPSDWLLSLLLMTELRYESFVPNYVRLPKGLENMSQTREICIHAATLTALHAISWHHPMVLAFEILLSIYVCFSSLHLTIKYKNSPPHFAPLYTADSLAGFWSEVWHNSFTSPCISLAYNPLRKVLLKLGLPDKIARSVGMLGAFSLMAIFHMFCVYPVLNSKAVNRIGLFFFINGVATLAEAVMWGKKRHWAKAVLAWTFEIIIATWVASSLDVPSNTLSILWNEARISRNTGTYGLAK</sequence>
<comment type="similarity">
    <text evidence="3">Belongs to the wax synthase family.</text>
</comment>
<feature type="transmembrane region" description="Helical" evidence="8">
    <location>
        <begin position="261"/>
        <end position="282"/>
    </location>
</feature>
<dbReference type="OMA" id="PCRSLAY"/>
<evidence type="ECO:0000256" key="6">
    <source>
        <dbReference type="ARBA" id="ARBA00022989"/>
    </source>
</evidence>
<dbReference type="HOGENOM" id="CLU_073401_0_0_1"/>
<feature type="transmembrane region" description="Helical" evidence="8">
    <location>
        <begin position="288"/>
        <end position="307"/>
    </location>
</feature>
<dbReference type="GO" id="GO:0008374">
    <property type="term" value="F:O-acyltransferase activity"/>
    <property type="evidence" value="ECO:0007669"/>
    <property type="project" value="InterPro"/>
</dbReference>
<comment type="pathway">
    <text evidence="2">Secondary metabolite biosynthesis.</text>
</comment>
<evidence type="ECO:0000256" key="2">
    <source>
        <dbReference type="ARBA" id="ARBA00005179"/>
    </source>
</evidence>
<accession>A0A0B1NX18</accession>
<dbReference type="PANTHER" id="PTHR31595:SF57">
    <property type="entry name" value="OS04G0481900 PROTEIN"/>
    <property type="match status" value="1"/>
</dbReference>
<name>A0A0B1NX18_UNCNE</name>
<dbReference type="EMBL" id="JNVN01003471">
    <property type="protein sequence ID" value="KHJ30907.1"/>
    <property type="molecule type" value="Genomic_DNA"/>
</dbReference>
<evidence type="ECO:0000256" key="8">
    <source>
        <dbReference type="SAM" id="Phobius"/>
    </source>
</evidence>
<dbReference type="AlphaFoldDB" id="A0A0B1NX18"/>
<reference evidence="10 11" key="1">
    <citation type="journal article" date="2014" name="BMC Genomics">
        <title>Adaptive genomic structural variation in the grape powdery mildew pathogen, Erysiphe necator.</title>
        <authorList>
            <person name="Jones L."/>
            <person name="Riaz S."/>
            <person name="Morales-Cruz A."/>
            <person name="Amrine K.C."/>
            <person name="McGuire B."/>
            <person name="Gubler W.D."/>
            <person name="Walker M.A."/>
            <person name="Cantu D."/>
        </authorList>
    </citation>
    <scope>NUCLEOTIDE SEQUENCE [LARGE SCALE GENOMIC DNA]</scope>
    <source>
        <strain evidence="11">c</strain>
    </source>
</reference>
<evidence type="ECO:0000259" key="9">
    <source>
        <dbReference type="Pfam" id="PF13813"/>
    </source>
</evidence>
<dbReference type="InterPro" id="IPR032805">
    <property type="entry name" value="Wax_synthase_dom"/>
</dbReference>
<evidence type="ECO:0000256" key="3">
    <source>
        <dbReference type="ARBA" id="ARBA00007282"/>
    </source>
</evidence>
<dbReference type="OrthoDB" id="1077582at2759"/>
<dbReference type="STRING" id="52586.A0A0B1NX18"/>